<dbReference type="AlphaFoldDB" id="A0A5K1G3U4"/>
<evidence type="ECO:0000256" key="1">
    <source>
        <dbReference type="SAM" id="MobiDB-lite"/>
    </source>
</evidence>
<dbReference type="PANTHER" id="PTHR14614">
    <property type="entry name" value="HEPATOCELLULAR CARCINOMA-ASSOCIATED ANTIGEN"/>
    <property type="match status" value="1"/>
</dbReference>
<protein>
    <submittedName>
        <fullName evidence="2">Uncharacterized protein</fullName>
    </submittedName>
</protein>
<dbReference type="OMA" id="HRSHHKV"/>
<dbReference type="Gramene" id="NC8G0215600.1">
    <property type="protein sequence ID" value="NC8G0215600.1:cds"/>
    <property type="gene ID" value="NC8G0215600"/>
</dbReference>
<dbReference type="InterPro" id="IPR029063">
    <property type="entry name" value="SAM-dependent_MTases_sf"/>
</dbReference>
<gene>
    <name evidence="2" type="ORF">NYM_LOCUS25484</name>
</gene>
<dbReference type="Pfam" id="PF10294">
    <property type="entry name" value="Methyltransf_16"/>
    <property type="match status" value="1"/>
</dbReference>
<feature type="region of interest" description="Disordered" evidence="1">
    <location>
        <begin position="20"/>
        <end position="52"/>
    </location>
</feature>
<dbReference type="InterPro" id="IPR019410">
    <property type="entry name" value="Methyltransf_16"/>
</dbReference>
<dbReference type="Gene3D" id="3.40.50.150">
    <property type="entry name" value="Vaccinia Virus protein VP39"/>
    <property type="match status" value="1"/>
</dbReference>
<dbReference type="PANTHER" id="PTHR14614:SF132">
    <property type="entry name" value="PROTEIN-LYSINE METHYLTRANSFERASE C42C1.13"/>
    <property type="match status" value="1"/>
</dbReference>
<dbReference type="EMBL" id="LR721786">
    <property type="protein sequence ID" value="VVW67728.1"/>
    <property type="molecule type" value="Genomic_DNA"/>
</dbReference>
<sequence length="270" mass="29884">MADREEQAATVGTDLGLALLKINDDSDDERERAEASSESEDEAYNEHNQEEQQQQYLLKSIQSSILIRQLPSEGLSFQLWPAATALVSLMDQEHLPIPCVDKLKATSNVDRPIRALELGSGTGLVGIAAAALLGAQVVLTDLPHVLPNLLFNAEANGEVVRASGRGGSVSVDCLRWGNAEDCLKHRGLDLILASDVVYHSHLFDPLLQTLRLLLVDETVLVMAHLRRWKKDAVFFKKAKKWFDVEMVHTHPPFPGTRVGVAIYCFTKRRA</sequence>
<dbReference type="OrthoDB" id="413520at2759"/>
<reference evidence="2" key="1">
    <citation type="submission" date="2019-09" db="EMBL/GenBank/DDBJ databases">
        <authorList>
            <person name="Zhang L."/>
        </authorList>
    </citation>
    <scope>NUCLEOTIDE SEQUENCE</scope>
</reference>
<organism evidence="2">
    <name type="scientific">Nymphaea colorata</name>
    <name type="common">pocket water lily</name>
    <dbReference type="NCBI Taxonomy" id="210225"/>
    <lineage>
        <taxon>Eukaryota</taxon>
        <taxon>Viridiplantae</taxon>
        <taxon>Streptophyta</taxon>
        <taxon>Embryophyta</taxon>
        <taxon>Tracheophyta</taxon>
        <taxon>Spermatophyta</taxon>
        <taxon>Magnoliopsida</taxon>
        <taxon>Nymphaeales</taxon>
        <taxon>Nymphaeaceae</taxon>
        <taxon>Nymphaea</taxon>
    </lineage>
</organism>
<evidence type="ECO:0000313" key="2">
    <source>
        <dbReference type="EMBL" id="VVW67728.1"/>
    </source>
</evidence>
<accession>A0A5K1G3U4</accession>
<name>A0A5K1G3U4_9MAGN</name>
<proteinExistence type="predicted"/>
<dbReference type="SUPFAM" id="SSF53335">
    <property type="entry name" value="S-adenosyl-L-methionine-dependent methyltransferases"/>
    <property type="match status" value="1"/>
</dbReference>